<dbReference type="Pfam" id="PF09359">
    <property type="entry name" value="VTC"/>
    <property type="match status" value="1"/>
</dbReference>
<dbReference type="Pfam" id="PF02656">
    <property type="entry name" value="DUF202"/>
    <property type="match status" value="1"/>
</dbReference>
<evidence type="ECO:0000256" key="1">
    <source>
        <dbReference type="ARBA" id="ARBA00004128"/>
    </source>
</evidence>
<dbReference type="InterPro" id="IPR003807">
    <property type="entry name" value="DUF202"/>
</dbReference>
<proteinExistence type="predicted"/>
<dbReference type="InterPro" id="IPR004331">
    <property type="entry name" value="SPX_dom"/>
</dbReference>
<feature type="compositionally biased region" description="Polar residues" evidence="6">
    <location>
        <begin position="453"/>
        <end position="464"/>
    </location>
</feature>
<comment type="subcellular location">
    <subcellularLocation>
        <location evidence="1">Vacuole membrane</location>
        <topology evidence="1">Multi-pass membrane protein</topology>
    </subcellularLocation>
</comment>
<dbReference type="GO" id="GO:0033254">
    <property type="term" value="C:vacuolar transporter chaperone complex"/>
    <property type="evidence" value="ECO:0007669"/>
    <property type="project" value="TreeGrafter"/>
</dbReference>
<feature type="transmembrane region" description="Helical" evidence="7">
    <location>
        <begin position="528"/>
        <end position="546"/>
    </location>
</feature>
<gene>
    <name evidence="9" type="ORF">BZG36_05132</name>
</gene>
<dbReference type="InterPro" id="IPR051572">
    <property type="entry name" value="VTC_Complex_Subunit"/>
</dbReference>
<dbReference type="InterPro" id="IPR018966">
    <property type="entry name" value="VTC_domain"/>
</dbReference>
<keyword evidence="4 7" id="KW-1133">Transmembrane helix</keyword>
<feature type="transmembrane region" description="Helical" evidence="7">
    <location>
        <begin position="595"/>
        <end position="613"/>
    </location>
</feature>
<accession>A0A261XUC6</accession>
<evidence type="ECO:0000256" key="6">
    <source>
        <dbReference type="SAM" id="MobiDB-lite"/>
    </source>
</evidence>
<evidence type="ECO:0000313" key="10">
    <source>
        <dbReference type="Proteomes" id="UP000242875"/>
    </source>
</evidence>
<dbReference type="GO" id="GO:0000329">
    <property type="term" value="C:fungal-type vacuole membrane"/>
    <property type="evidence" value="ECO:0007669"/>
    <property type="project" value="TreeGrafter"/>
</dbReference>
<dbReference type="Proteomes" id="UP000242875">
    <property type="component" value="Unassembled WGS sequence"/>
</dbReference>
<keyword evidence="3 7" id="KW-0812">Transmembrane</keyword>
<dbReference type="EMBL" id="MVBO01000210">
    <property type="protein sequence ID" value="OZJ01959.1"/>
    <property type="molecule type" value="Genomic_DNA"/>
</dbReference>
<dbReference type="PANTHER" id="PTHR46140:SF2">
    <property type="entry name" value="VACUOLAR TRANSPORTER CHAPERONE 3 COMPLEX SUBUNIT 3-RELATED"/>
    <property type="match status" value="1"/>
</dbReference>
<evidence type="ECO:0000256" key="5">
    <source>
        <dbReference type="ARBA" id="ARBA00023136"/>
    </source>
</evidence>
<sequence>DTSYSDIQDEINKCADEINALAKYTRINYTGFLKMVKKHDRHTNYILRPMFMVRLNQCPFWKQDYDPLLNKLSELFYAVRQGGRRMSFAQPPPVDTLALSLGTSAGKIPITPSEHFQRTSVKYFVRPQNVVEVKTFILRHLPVLIYNAQSASGKDAGSRDPSITSIYLDNTSLELYNNKVERAVNAEVVRIRWYGSLADTDKVYIERKIQQEEDRGELKDRFSLKKKYVERFLKGEYHLEKTINSMKEDSSIPPQETAEFEQLVKMCRTYYVRTAFQMPGDSRVRVSLDTELSLIREDNHLFPDDTTERRGEGEWCRPDVDVDYPFSNLKENEEIVHFPYAVLELKLNLSPGQEPPRWMQDLIQSGLIEEAPQFSKYVHAIATLFETRVSLLPFWLASMDKDADDIDRTLTGSAYLAKADKKQKRSRQIAIEMDRSRGGGSSQAKRTREAESQDQATETTPLLASSSKSNGRRNNRKNEPSFFKSVTGTFRRRRSSPFLPPPGVKVPKKVVGINKVEPKVYLANERTFFAWMSFAGLLFSFSVALFNAGDIVGRISGIIYTLVSISVMIYGLGLYRRRRQMILEKHPGPYDELTGPTIICIALFFAVLLNAYLKASVKIKKPHVNMDLL</sequence>
<reference evidence="9 10" key="1">
    <citation type="journal article" date="2017" name="Mycologia">
        <title>Bifiguratus adelaidae, gen. et sp. nov., a new member of Mucoromycotina in endophytic and soil-dwelling habitats.</title>
        <authorList>
            <person name="Torres-Cruz T.J."/>
            <person name="Billingsley Tobias T.L."/>
            <person name="Almatruk M."/>
            <person name="Hesse C."/>
            <person name="Kuske C.R."/>
            <person name="Desiro A."/>
            <person name="Benucci G.M."/>
            <person name="Bonito G."/>
            <person name="Stajich J.E."/>
            <person name="Dunlap C."/>
            <person name="Arnold A.E."/>
            <person name="Porras-Alfaro A."/>
        </authorList>
    </citation>
    <scope>NUCLEOTIDE SEQUENCE [LARGE SCALE GENOMIC DNA]</scope>
    <source>
        <strain evidence="9 10">AZ0501</strain>
    </source>
</reference>
<keyword evidence="10" id="KW-1185">Reference proteome</keyword>
<evidence type="ECO:0000256" key="3">
    <source>
        <dbReference type="ARBA" id="ARBA00022692"/>
    </source>
</evidence>
<keyword evidence="5 7" id="KW-0472">Membrane</keyword>
<evidence type="ECO:0000256" key="2">
    <source>
        <dbReference type="ARBA" id="ARBA00022554"/>
    </source>
</evidence>
<dbReference type="InterPro" id="IPR042267">
    <property type="entry name" value="VTC_sf"/>
</dbReference>
<dbReference type="Gene3D" id="3.20.100.30">
    <property type="entry name" value="VTC, catalytic tunnel domain"/>
    <property type="match status" value="1"/>
</dbReference>
<dbReference type="OrthoDB" id="6493944at2759"/>
<dbReference type="PROSITE" id="PS51382">
    <property type="entry name" value="SPX"/>
    <property type="match status" value="1"/>
</dbReference>
<keyword evidence="2" id="KW-0926">Vacuole</keyword>
<name>A0A261XUC6_9FUNG</name>
<dbReference type="GO" id="GO:0006799">
    <property type="term" value="P:polyphosphate biosynthetic process"/>
    <property type="evidence" value="ECO:0007669"/>
    <property type="project" value="UniProtKB-ARBA"/>
</dbReference>
<feature type="non-terminal residue" evidence="9">
    <location>
        <position position="1"/>
    </location>
</feature>
<comment type="caution">
    <text evidence="9">The sequence shown here is derived from an EMBL/GenBank/DDBJ whole genome shotgun (WGS) entry which is preliminary data.</text>
</comment>
<dbReference type="PANTHER" id="PTHR46140">
    <property type="entry name" value="VACUOLAR TRANSPORTER CHAPERONE 1-RELATED"/>
    <property type="match status" value="1"/>
</dbReference>
<evidence type="ECO:0000256" key="4">
    <source>
        <dbReference type="ARBA" id="ARBA00022989"/>
    </source>
</evidence>
<feature type="domain" description="SPX" evidence="8">
    <location>
        <begin position="1"/>
        <end position="53"/>
    </location>
</feature>
<protein>
    <recommendedName>
        <fullName evidence="8">SPX domain-containing protein</fullName>
    </recommendedName>
</protein>
<dbReference type="AlphaFoldDB" id="A0A261XUC6"/>
<feature type="transmembrane region" description="Helical" evidence="7">
    <location>
        <begin position="558"/>
        <end position="575"/>
    </location>
</feature>
<feature type="region of interest" description="Disordered" evidence="6">
    <location>
        <begin position="426"/>
        <end position="486"/>
    </location>
</feature>
<organism evidence="9 10">
    <name type="scientific">Bifiguratus adelaidae</name>
    <dbReference type="NCBI Taxonomy" id="1938954"/>
    <lineage>
        <taxon>Eukaryota</taxon>
        <taxon>Fungi</taxon>
        <taxon>Fungi incertae sedis</taxon>
        <taxon>Mucoromycota</taxon>
        <taxon>Mucoromycotina</taxon>
        <taxon>Endogonomycetes</taxon>
        <taxon>Endogonales</taxon>
        <taxon>Endogonales incertae sedis</taxon>
        <taxon>Bifiguratus</taxon>
    </lineage>
</organism>
<evidence type="ECO:0000256" key="7">
    <source>
        <dbReference type="SAM" id="Phobius"/>
    </source>
</evidence>
<evidence type="ECO:0000259" key="8">
    <source>
        <dbReference type="PROSITE" id="PS51382"/>
    </source>
</evidence>
<evidence type="ECO:0000313" key="9">
    <source>
        <dbReference type="EMBL" id="OZJ01959.1"/>
    </source>
</evidence>